<accession>A0ABR4Y6K6</accession>
<evidence type="ECO:0000313" key="1">
    <source>
        <dbReference type="EMBL" id="KGR89563.1"/>
    </source>
</evidence>
<reference evidence="1 2" key="1">
    <citation type="submission" date="2014-02" db="EMBL/GenBank/DDBJ databases">
        <title>Draft genome sequence of Lysinibacillus boronitolerans NBRC 103108.</title>
        <authorList>
            <person name="Zhang F."/>
            <person name="Wang G."/>
            <person name="Zhang L."/>
        </authorList>
    </citation>
    <scope>NUCLEOTIDE SEQUENCE [LARGE SCALE GENOMIC DNA]</scope>
    <source>
        <strain evidence="1 2">NBRC 103108</strain>
    </source>
</reference>
<evidence type="ECO:0000313" key="2">
    <source>
        <dbReference type="Proteomes" id="UP000030487"/>
    </source>
</evidence>
<comment type="caution">
    <text evidence="1">The sequence shown here is derived from an EMBL/GenBank/DDBJ whole genome shotgun (WGS) entry which is preliminary data.</text>
</comment>
<gene>
    <name evidence="1" type="ORF">CD31_00455</name>
</gene>
<dbReference type="EMBL" id="JPVR01000039">
    <property type="protein sequence ID" value="KGR89563.1"/>
    <property type="molecule type" value="Genomic_DNA"/>
</dbReference>
<organism evidence="1 2">
    <name type="scientific">Lysinibacillus boronitolerans JCM 21713 = 10a = NBRC 103108</name>
    <dbReference type="NCBI Taxonomy" id="1294264"/>
    <lineage>
        <taxon>Bacteria</taxon>
        <taxon>Bacillati</taxon>
        <taxon>Bacillota</taxon>
        <taxon>Bacilli</taxon>
        <taxon>Bacillales</taxon>
        <taxon>Bacillaceae</taxon>
        <taxon>Lysinibacillus</taxon>
    </lineage>
</organism>
<proteinExistence type="predicted"/>
<dbReference type="InterPro" id="IPR013783">
    <property type="entry name" value="Ig-like_fold"/>
</dbReference>
<protein>
    <submittedName>
        <fullName evidence="1">Uncharacterized protein</fullName>
    </submittedName>
</protein>
<keyword evidence="2" id="KW-1185">Reference proteome</keyword>
<sequence length="117" mass="12581">MDVLKSTVTISAPLNGVGTRIVTVKALDSNSNPIAGYQFNLEIIITNNDNTRAEMYGVQEILQGSKTKPITEVTNAQGEVGFDITFFTAIDSGDGISVQVKTIDNQNIGLPFSYINP</sequence>
<dbReference type="Gene3D" id="2.60.40.10">
    <property type="entry name" value="Immunoglobulins"/>
    <property type="match status" value="1"/>
</dbReference>
<name>A0ABR4Y6K6_9BACI</name>
<dbReference type="RefSeq" id="WP_036074861.1">
    <property type="nucleotide sequence ID" value="NZ_AVCW01000043.1"/>
</dbReference>
<dbReference type="Proteomes" id="UP000030487">
    <property type="component" value="Unassembled WGS sequence"/>
</dbReference>